<feature type="non-terminal residue" evidence="2">
    <location>
        <position position="442"/>
    </location>
</feature>
<dbReference type="RefSeq" id="WP_371708726.1">
    <property type="nucleotide sequence ID" value="NZ_JBGOOL010000177.1"/>
</dbReference>
<evidence type="ECO:0000313" key="2">
    <source>
        <dbReference type="EMBL" id="MEZ8056309.1"/>
    </source>
</evidence>
<dbReference type="Proteomes" id="UP001569175">
    <property type="component" value="Unassembled WGS sequence"/>
</dbReference>
<keyword evidence="3" id="KW-1185">Reference proteome</keyword>
<gene>
    <name evidence="2" type="ORF">ACED57_24830</name>
</gene>
<organism evidence="2 3">
    <name type="scientific">Vibrio atlanticus</name>
    <dbReference type="NCBI Taxonomy" id="693153"/>
    <lineage>
        <taxon>Bacteria</taxon>
        <taxon>Pseudomonadati</taxon>
        <taxon>Pseudomonadota</taxon>
        <taxon>Gammaproteobacteria</taxon>
        <taxon>Vibrionales</taxon>
        <taxon>Vibrionaceae</taxon>
        <taxon>Vibrio</taxon>
    </lineage>
</organism>
<proteinExistence type="predicted"/>
<protein>
    <submittedName>
        <fullName evidence="2">Uncharacterized protein</fullName>
    </submittedName>
</protein>
<feature type="coiled-coil region" evidence="1">
    <location>
        <begin position="8"/>
        <end position="35"/>
    </location>
</feature>
<comment type="caution">
    <text evidence="2">The sequence shown here is derived from an EMBL/GenBank/DDBJ whole genome shotgun (WGS) entry which is preliminary data.</text>
</comment>
<name>A0ABV4KV71_9VIBR</name>
<evidence type="ECO:0000256" key="1">
    <source>
        <dbReference type="SAM" id="Coils"/>
    </source>
</evidence>
<keyword evidence="1" id="KW-0175">Coiled coil</keyword>
<sequence>MNIKENPFFLLNATLRNTRAELSELEEEFSLFNDSDRDLLSEVISPRLRAQSELGWLIGVTEPTVLRALAIKSLNDLIDLRHLHALDQLNLISSSLSLYKGESHKLVKDSILRLADLFEGLHLRLDEVMILLNQERKYSGFPLLSDTSQLEDGVNLRKDYFNQSIKDSLDRLDSQMLVSLVTDIVDKNSMSGVRQCYTLVQDLVDYYEVATKHALAEETASIESLIENIMTMTTSQYSNDHLDQLISKLITSLRGWDTIAQPIQVSFQGKGLEHEESKELAYKVRDLSLYMFNEMLQDDITKKLSEISLELFGEVTSFSERVEKDIADIKDIEFERQQRAENEAREQVKHELEMAYSAEIGLAFKDELKISASGISWKGAFVRFEDITFYSYQVISRSLTTDYIFEYGGTNRTYKITTKKQEHFSALLNEAAARQSKASASH</sequence>
<accession>A0ABV4KV71</accession>
<dbReference type="EMBL" id="JBGOOL010000177">
    <property type="protein sequence ID" value="MEZ8056309.1"/>
    <property type="molecule type" value="Genomic_DNA"/>
</dbReference>
<reference evidence="2 3" key="1">
    <citation type="submission" date="2024-06" db="EMBL/GenBank/DDBJ databases">
        <authorList>
            <person name="Steensen K."/>
            <person name="Seneca J."/>
            <person name="Bartlau N."/>
            <person name="Yu A.X."/>
            <person name="Polz M.F."/>
        </authorList>
    </citation>
    <scope>NUCLEOTIDE SEQUENCE [LARGE SCALE GENOMIC DNA]</scope>
    <source>
        <strain evidence="2 3">1F9</strain>
    </source>
</reference>
<evidence type="ECO:0000313" key="3">
    <source>
        <dbReference type="Proteomes" id="UP001569175"/>
    </source>
</evidence>